<dbReference type="Proteomes" id="UP000250235">
    <property type="component" value="Unassembled WGS sequence"/>
</dbReference>
<keyword evidence="3" id="KW-1185">Reference proteome</keyword>
<sequence length="59" mass="6856">MYQRAQFSEKEDQLRSVDRLREVQLKEEWTGTSSRSAQRQAGAAQTRSQQQSLELNKEG</sequence>
<name>A0A2Z7AI86_9LAMI</name>
<evidence type="ECO:0000256" key="1">
    <source>
        <dbReference type="SAM" id="MobiDB-lite"/>
    </source>
</evidence>
<feature type="region of interest" description="Disordered" evidence="1">
    <location>
        <begin position="25"/>
        <end position="59"/>
    </location>
</feature>
<proteinExistence type="predicted"/>
<feature type="compositionally biased region" description="Low complexity" evidence="1">
    <location>
        <begin position="33"/>
        <end position="52"/>
    </location>
</feature>
<accession>A0A2Z7AI86</accession>
<evidence type="ECO:0000313" key="3">
    <source>
        <dbReference type="Proteomes" id="UP000250235"/>
    </source>
</evidence>
<dbReference type="AlphaFoldDB" id="A0A2Z7AI86"/>
<dbReference type="EMBL" id="KV014884">
    <property type="protein sequence ID" value="KZV21525.1"/>
    <property type="molecule type" value="Genomic_DNA"/>
</dbReference>
<evidence type="ECO:0000313" key="2">
    <source>
        <dbReference type="EMBL" id="KZV21525.1"/>
    </source>
</evidence>
<reference evidence="2 3" key="1">
    <citation type="journal article" date="2015" name="Proc. Natl. Acad. Sci. U.S.A.">
        <title>The resurrection genome of Boea hygrometrica: A blueprint for survival of dehydration.</title>
        <authorList>
            <person name="Xiao L."/>
            <person name="Yang G."/>
            <person name="Zhang L."/>
            <person name="Yang X."/>
            <person name="Zhao S."/>
            <person name="Ji Z."/>
            <person name="Zhou Q."/>
            <person name="Hu M."/>
            <person name="Wang Y."/>
            <person name="Chen M."/>
            <person name="Xu Y."/>
            <person name="Jin H."/>
            <person name="Xiao X."/>
            <person name="Hu G."/>
            <person name="Bao F."/>
            <person name="Hu Y."/>
            <person name="Wan P."/>
            <person name="Li L."/>
            <person name="Deng X."/>
            <person name="Kuang T."/>
            <person name="Xiang C."/>
            <person name="Zhu J.K."/>
            <person name="Oliver M.J."/>
            <person name="He Y."/>
        </authorList>
    </citation>
    <scope>NUCLEOTIDE SEQUENCE [LARGE SCALE GENOMIC DNA]</scope>
    <source>
        <strain evidence="3">cv. XS01</strain>
    </source>
</reference>
<protein>
    <submittedName>
        <fullName evidence="2">Uncharacterized protein</fullName>
    </submittedName>
</protein>
<gene>
    <name evidence="2" type="ORF">F511_08290</name>
</gene>
<organism evidence="2 3">
    <name type="scientific">Dorcoceras hygrometricum</name>
    <dbReference type="NCBI Taxonomy" id="472368"/>
    <lineage>
        <taxon>Eukaryota</taxon>
        <taxon>Viridiplantae</taxon>
        <taxon>Streptophyta</taxon>
        <taxon>Embryophyta</taxon>
        <taxon>Tracheophyta</taxon>
        <taxon>Spermatophyta</taxon>
        <taxon>Magnoliopsida</taxon>
        <taxon>eudicotyledons</taxon>
        <taxon>Gunneridae</taxon>
        <taxon>Pentapetalae</taxon>
        <taxon>asterids</taxon>
        <taxon>lamiids</taxon>
        <taxon>Lamiales</taxon>
        <taxon>Gesneriaceae</taxon>
        <taxon>Didymocarpoideae</taxon>
        <taxon>Trichosporeae</taxon>
        <taxon>Loxocarpinae</taxon>
        <taxon>Dorcoceras</taxon>
    </lineage>
</organism>